<organism evidence="2 3">
    <name type="scientific">Aerosakkonema funiforme FACHB-1375</name>
    <dbReference type="NCBI Taxonomy" id="2949571"/>
    <lineage>
        <taxon>Bacteria</taxon>
        <taxon>Bacillati</taxon>
        <taxon>Cyanobacteriota</taxon>
        <taxon>Cyanophyceae</taxon>
        <taxon>Oscillatoriophycideae</taxon>
        <taxon>Aerosakkonematales</taxon>
        <taxon>Aerosakkonemataceae</taxon>
        <taxon>Aerosakkonema</taxon>
    </lineage>
</organism>
<evidence type="ECO:0000313" key="2">
    <source>
        <dbReference type="EMBL" id="MBD2183723.1"/>
    </source>
</evidence>
<evidence type="ECO:0000256" key="1">
    <source>
        <dbReference type="SAM" id="Phobius"/>
    </source>
</evidence>
<keyword evidence="1" id="KW-1133">Transmembrane helix</keyword>
<sequence length="97" mass="10460">MNIMPNFFRSLLLTSFLSFVAPILLVGGTLAGLSLIGYIPVLGIIGQSGAESIWKFLVVFGNGCPIEGLLTIGLTCAFVGAMFDTYAFYRYQTLRGN</sequence>
<keyword evidence="1" id="KW-0472">Membrane</keyword>
<dbReference type="Proteomes" id="UP000641646">
    <property type="component" value="Unassembled WGS sequence"/>
</dbReference>
<feature type="transmembrane region" description="Helical" evidence="1">
    <location>
        <begin position="69"/>
        <end position="89"/>
    </location>
</feature>
<reference evidence="2" key="1">
    <citation type="journal article" date="2015" name="ISME J.">
        <title>Draft Genome Sequence of Streptomyces incarnatus NRRL8089, which Produces the Nucleoside Antibiotic Sinefungin.</title>
        <authorList>
            <person name="Oshima K."/>
            <person name="Hattori M."/>
            <person name="Shimizu H."/>
            <person name="Fukuda K."/>
            <person name="Nemoto M."/>
            <person name="Inagaki K."/>
            <person name="Tamura T."/>
        </authorList>
    </citation>
    <scope>NUCLEOTIDE SEQUENCE</scope>
    <source>
        <strain evidence="2">FACHB-1375</strain>
    </source>
</reference>
<dbReference type="AlphaFoldDB" id="A0A926VIH1"/>
<accession>A0A926VIH1</accession>
<protein>
    <submittedName>
        <fullName evidence="2">Uncharacterized protein</fullName>
    </submittedName>
</protein>
<reference evidence="2" key="2">
    <citation type="submission" date="2020-08" db="EMBL/GenBank/DDBJ databases">
        <authorList>
            <person name="Chen M."/>
            <person name="Teng W."/>
            <person name="Zhao L."/>
            <person name="Hu C."/>
            <person name="Zhou Y."/>
            <person name="Han B."/>
            <person name="Song L."/>
            <person name="Shu W."/>
        </authorList>
    </citation>
    <scope>NUCLEOTIDE SEQUENCE</scope>
    <source>
        <strain evidence="2">FACHB-1375</strain>
    </source>
</reference>
<gene>
    <name evidence="2" type="ORF">H6G03_22110</name>
</gene>
<evidence type="ECO:0000313" key="3">
    <source>
        <dbReference type="Proteomes" id="UP000641646"/>
    </source>
</evidence>
<keyword evidence="3" id="KW-1185">Reference proteome</keyword>
<keyword evidence="1" id="KW-0812">Transmembrane</keyword>
<name>A0A926VIH1_9CYAN</name>
<dbReference type="RefSeq" id="WP_190468666.1">
    <property type="nucleotide sequence ID" value="NZ_JACJPW010000063.1"/>
</dbReference>
<dbReference type="EMBL" id="JACJPW010000063">
    <property type="protein sequence ID" value="MBD2183723.1"/>
    <property type="molecule type" value="Genomic_DNA"/>
</dbReference>
<comment type="caution">
    <text evidence="2">The sequence shown here is derived from an EMBL/GenBank/DDBJ whole genome shotgun (WGS) entry which is preliminary data.</text>
</comment>
<proteinExistence type="predicted"/>